<dbReference type="Gene3D" id="1.25.40.20">
    <property type="entry name" value="Ankyrin repeat-containing domain"/>
    <property type="match status" value="3"/>
</dbReference>
<dbReference type="Pfam" id="PF12796">
    <property type="entry name" value="Ank_2"/>
    <property type="match status" value="2"/>
</dbReference>
<proteinExistence type="predicted"/>
<dbReference type="OMA" id="ANRSECT"/>
<dbReference type="RefSeq" id="XP_004360140.1">
    <property type="nucleotide sequence ID" value="XM_004360083.1"/>
</dbReference>
<evidence type="ECO:0000313" key="1">
    <source>
        <dbReference type="EMBL" id="EGG22289.1"/>
    </source>
</evidence>
<dbReference type="OrthoDB" id="366390at2759"/>
<dbReference type="SMART" id="SM00248">
    <property type="entry name" value="ANK"/>
    <property type="match status" value="5"/>
</dbReference>
<evidence type="ECO:0008006" key="3">
    <source>
        <dbReference type="Google" id="ProtNLM"/>
    </source>
</evidence>
<dbReference type="AlphaFoldDB" id="F4PPH6"/>
<dbReference type="PANTHER" id="PTHR46586:SF3">
    <property type="entry name" value="ANKYRIN REPEAT-CONTAINING PROTEIN"/>
    <property type="match status" value="1"/>
</dbReference>
<accession>F4PPH6</accession>
<dbReference type="GeneID" id="14874236"/>
<dbReference type="InterPro" id="IPR002110">
    <property type="entry name" value="Ankyrin_rpt"/>
</dbReference>
<dbReference type="Pfam" id="PF13637">
    <property type="entry name" value="Ank_4"/>
    <property type="match status" value="1"/>
</dbReference>
<gene>
    <name evidence="1" type="ORF">DFA_04407</name>
</gene>
<dbReference type="SUPFAM" id="SSF48403">
    <property type="entry name" value="Ankyrin repeat"/>
    <property type="match status" value="1"/>
</dbReference>
<reference evidence="2" key="1">
    <citation type="journal article" date="2011" name="Genome Res.">
        <title>Phylogeny-wide analysis of social amoeba genomes highlights ancient origins for complex intercellular communication.</title>
        <authorList>
            <person name="Heidel A.J."/>
            <person name="Lawal H.M."/>
            <person name="Felder M."/>
            <person name="Schilde C."/>
            <person name="Helps N.R."/>
            <person name="Tunggal B."/>
            <person name="Rivero F."/>
            <person name="John U."/>
            <person name="Schleicher M."/>
            <person name="Eichinger L."/>
            <person name="Platzer M."/>
            <person name="Noegel A.A."/>
            <person name="Schaap P."/>
            <person name="Gloeckner G."/>
        </authorList>
    </citation>
    <scope>NUCLEOTIDE SEQUENCE [LARGE SCALE GENOMIC DNA]</scope>
    <source>
        <strain evidence="2">SH3</strain>
    </source>
</reference>
<dbReference type="InterPro" id="IPR052050">
    <property type="entry name" value="SecEffector_AnkRepeat"/>
</dbReference>
<protein>
    <recommendedName>
        <fullName evidence="3">Ankyrin repeat-containing protein</fullName>
    </recommendedName>
</protein>
<dbReference type="InterPro" id="IPR036770">
    <property type="entry name" value="Ankyrin_rpt-contain_sf"/>
</dbReference>
<dbReference type="EMBL" id="GL883009">
    <property type="protein sequence ID" value="EGG22289.1"/>
    <property type="molecule type" value="Genomic_DNA"/>
</dbReference>
<organism evidence="1 2">
    <name type="scientific">Cavenderia fasciculata</name>
    <name type="common">Slime mold</name>
    <name type="synonym">Dictyostelium fasciculatum</name>
    <dbReference type="NCBI Taxonomy" id="261658"/>
    <lineage>
        <taxon>Eukaryota</taxon>
        <taxon>Amoebozoa</taxon>
        <taxon>Evosea</taxon>
        <taxon>Eumycetozoa</taxon>
        <taxon>Dictyostelia</taxon>
        <taxon>Acytosteliales</taxon>
        <taxon>Cavenderiaceae</taxon>
        <taxon>Cavenderia</taxon>
    </lineage>
</organism>
<name>F4PPH6_CACFS</name>
<dbReference type="STRING" id="1054147.F4PPH6"/>
<evidence type="ECO:0000313" key="2">
    <source>
        <dbReference type="Proteomes" id="UP000007797"/>
    </source>
</evidence>
<dbReference type="PANTHER" id="PTHR46586">
    <property type="entry name" value="ANKYRIN REPEAT-CONTAINING PROTEIN"/>
    <property type="match status" value="1"/>
</dbReference>
<sequence>MTTTPTTSFHCIFKSIYIRQLIFNHVGDISRQLRTDEDPDGTSLKGRDIIKLPHLGMISKYGLPWQFVCHYLPKDSTLVLLKRRKRVITEYCCHQNATLDTLERLVEWSQVVGFDWKYLECNSIYINQDVLEYTVKRCLVDQDHTFLSQAMWLACKYGYFSTVKLIDSIKGVQLDLEAMQNAMDDACSNGFIDIVKYLHYNRTEGCTTYAMDNAARYGHLNILKFLHLNRTEGCSMDNILYNAASNGHLDIVKFLYKHRTEEYSCYAMDLASRNGYIDVVKYLYEHKTEGATNALDWAAECGNIDVVKYLHEQRSEDATTYAMEIASREGFIDIVKYLHEHRTEGATTRAMDWAAECGRMEVVKYLHFNCTEGATTDAMDMAAKNGHIEVVKFLFENRSEGCSESAMDYPARNGDIELFQDDR</sequence>
<dbReference type="KEGG" id="dfa:DFA_04407"/>
<dbReference type="Proteomes" id="UP000007797">
    <property type="component" value="Unassembled WGS sequence"/>
</dbReference>
<keyword evidence="2" id="KW-1185">Reference proteome</keyword>